<protein>
    <recommendedName>
        <fullName evidence="19">Protein kinase domain-containing protein</fullName>
    </recommendedName>
</protein>
<keyword evidence="3 14" id="KW-0812">Transmembrane</keyword>
<dbReference type="Gene3D" id="3.30.200.20">
    <property type="entry name" value="Phosphorylase Kinase, domain 1"/>
    <property type="match status" value="1"/>
</dbReference>
<evidence type="ECO:0000313" key="18">
    <source>
        <dbReference type="Proteomes" id="UP000306102"/>
    </source>
</evidence>
<dbReference type="PANTHER" id="PTHR47974">
    <property type="entry name" value="OS07G0415500 PROTEIN"/>
    <property type="match status" value="1"/>
</dbReference>
<keyword evidence="5 11" id="KW-0547">Nucleotide-binding</keyword>
<feature type="coiled-coil region" evidence="12">
    <location>
        <begin position="321"/>
        <end position="394"/>
    </location>
</feature>
<dbReference type="GO" id="GO:0005524">
    <property type="term" value="F:ATP binding"/>
    <property type="evidence" value="ECO:0007669"/>
    <property type="project" value="UniProtKB-UniRule"/>
</dbReference>
<dbReference type="EMBL" id="SDRB02001731">
    <property type="protein sequence ID" value="THG20786.1"/>
    <property type="molecule type" value="Genomic_DNA"/>
</dbReference>
<evidence type="ECO:0000256" key="14">
    <source>
        <dbReference type="SAM" id="Phobius"/>
    </source>
</evidence>
<feature type="domain" description="Protein kinase" evidence="15">
    <location>
        <begin position="765"/>
        <end position="1030"/>
    </location>
</feature>
<feature type="region of interest" description="Disordered" evidence="13">
    <location>
        <begin position="173"/>
        <end position="242"/>
    </location>
</feature>
<comment type="caution">
    <text evidence="17">The sequence shown here is derived from an EMBL/GenBank/DDBJ whole genome shotgun (WGS) entry which is preliminary data.</text>
</comment>
<evidence type="ECO:0000313" key="17">
    <source>
        <dbReference type="EMBL" id="THG20786.1"/>
    </source>
</evidence>
<dbReference type="InterPro" id="IPR003609">
    <property type="entry name" value="Pan_app"/>
</dbReference>
<feature type="compositionally biased region" description="Polar residues" evidence="13">
    <location>
        <begin position="182"/>
        <end position="198"/>
    </location>
</feature>
<keyword evidence="2" id="KW-0808">Transferase</keyword>
<accession>A0A4S4EWL6</accession>
<evidence type="ECO:0000256" key="3">
    <source>
        <dbReference type="ARBA" id="ARBA00022692"/>
    </source>
</evidence>
<dbReference type="Proteomes" id="UP000306102">
    <property type="component" value="Unassembled WGS sequence"/>
</dbReference>
<dbReference type="GO" id="GO:0048544">
    <property type="term" value="P:recognition of pollen"/>
    <property type="evidence" value="ECO:0007669"/>
    <property type="project" value="InterPro"/>
</dbReference>
<evidence type="ECO:0000256" key="12">
    <source>
        <dbReference type="SAM" id="Coils"/>
    </source>
</evidence>
<evidence type="ECO:0000256" key="1">
    <source>
        <dbReference type="ARBA" id="ARBA00004167"/>
    </source>
</evidence>
<keyword evidence="10" id="KW-1015">Disulfide bond</keyword>
<feature type="transmembrane region" description="Helical" evidence="14">
    <location>
        <begin position="713"/>
        <end position="734"/>
    </location>
</feature>
<dbReference type="PROSITE" id="PS00107">
    <property type="entry name" value="PROTEIN_KINASE_ATP"/>
    <property type="match status" value="1"/>
</dbReference>
<keyword evidence="12" id="KW-0175">Coiled coil</keyword>
<dbReference type="PROSITE" id="PS00108">
    <property type="entry name" value="PROTEIN_KINASE_ST"/>
    <property type="match status" value="1"/>
</dbReference>
<dbReference type="SMART" id="SM00220">
    <property type="entry name" value="S_TKc"/>
    <property type="match status" value="1"/>
</dbReference>
<evidence type="ECO:0000256" key="13">
    <source>
        <dbReference type="SAM" id="MobiDB-lite"/>
    </source>
</evidence>
<dbReference type="InterPro" id="IPR000858">
    <property type="entry name" value="S_locus_glycoprot_dom"/>
</dbReference>
<keyword evidence="4" id="KW-0732">Signal</keyword>
<dbReference type="CDD" id="cd01098">
    <property type="entry name" value="PAN_AP_plant"/>
    <property type="match status" value="1"/>
</dbReference>
<dbReference type="Pfam" id="PF08276">
    <property type="entry name" value="PAN_2"/>
    <property type="match status" value="1"/>
</dbReference>
<feature type="domain" description="Apple" evidence="16">
    <location>
        <begin position="616"/>
        <end position="694"/>
    </location>
</feature>
<dbReference type="InterPro" id="IPR008271">
    <property type="entry name" value="Ser/Thr_kinase_AS"/>
</dbReference>
<proteinExistence type="predicted"/>
<evidence type="ECO:0000256" key="6">
    <source>
        <dbReference type="ARBA" id="ARBA00022777"/>
    </source>
</evidence>
<dbReference type="InterPro" id="IPR011009">
    <property type="entry name" value="Kinase-like_dom_sf"/>
</dbReference>
<keyword evidence="18" id="KW-1185">Reference proteome</keyword>
<dbReference type="SMART" id="SM00473">
    <property type="entry name" value="PAN_AP"/>
    <property type="match status" value="1"/>
</dbReference>
<comment type="subcellular location">
    <subcellularLocation>
        <location evidence="1">Membrane</location>
        <topology evidence="1">Single-pass membrane protein</topology>
    </subcellularLocation>
</comment>
<dbReference type="InterPro" id="IPR000719">
    <property type="entry name" value="Prot_kinase_dom"/>
</dbReference>
<evidence type="ECO:0000256" key="2">
    <source>
        <dbReference type="ARBA" id="ARBA00022679"/>
    </source>
</evidence>
<feature type="binding site" evidence="11">
    <location>
        <position position="793"/>
    </location>
    <ligand>
        <name>ATP</name>
        <dbReference type="ChEBI" id="CHEBI:30616"/>
    </ligand>
</feature>
<dbReference type="PROSITE" id="PS50948">
    <property type="entry name" value="PAN"/>
    <property type="match status" value="1"/>
</dbReference>
<evidence type="ECO:0008006" key="19">
    <source>
        <dbReference type="Google" id="ProtNLM"/>
    </source>
</evidence>
<dbReference type="Pfam" id="PF00954">
    <property type="entry name" value="S_locus_glycop"/>
    <property type="match status" value="1"/>
</dbReference>
<sequence length="1030" mass="117033">MGIAALNHQTGLNLGLAELFHQYSIGSKNAGWVYYLRIRRRREKIIKHTPDKDLNDDDFFWVSRNFEDFQAQIPGRPINWKMGEPDFAHLHSLYSYPNLGVLRAALRVKERSWSKLLNFEPTYRYSGRREARVTDFLLEEAPEPDPTLPEIRLVPLTAEEEMAKRSRVRALLTETTRPEVTPPSQSQPAVVALPSQQPSSSRRTKRARTTETEQVLVDEEPAIQPSLPPSPQPESSDRTIGSWAPKLTFNDRDILDTDSVVAEKDHLLAINLARSVCLPKDMEHHQKQLTTELKSIRSATKSMILAIQKNQITHRKVLELKKVTRQAAAEAEAKSAELEEARKELAELRGEVGRLTGMVSSAEAEKQKTAIVLKDKYLRELLKLERKKDAEIKERAKEADKQGFKRAEDAYAQQCNAAKELFFKVSTNPTDTWLPGGKVGYNKLKNEKQALTSWRNSEDPSPSLFSLEVEPNSSHILLWNVSNLYWTSRIWSGKVFSLVPEIELDYYIKNVTYVNNTNESYFIYDASDPTTLTRFALDVTGQLKQFVWGKDFPQWSTFWMKPPQQCTVYAFCGAFSSCNQNVPIYTCIEGFEPRTQANWELGDHSCGCVRKLPLQCENRGNDKFSMVPNTDFPVNSELITVQNIDECELACLRNCSCSAYAYDNSCLIWGGGLFNLRQLSSDDKSGRDLHVRVAASQLVGTEAKAKAKRNTSLIVFGAICGFFCFFGNVLVVLWRKRQRDTASTLEKVDDSLAVFKYRDIRIATKNFSEKLGEGGFGTVFKGTLPNSIVVAVKMLKSLKQGEKQFRAEVSTIGMIQHINLVCLRGFYIQGTKRFSVYDYMSNGSLESHLFKKDNINILDWKTRYNISVGTARGLTYLQEKCRDCIIHCDIKPENILLDAEYNPKVADFGLAKLVGREISRVLTTTRGTRGYLAPKWISGEAITPKADVFSYGMLLFEIISERRNSDMVDDEMDRYFPFLVATKMNESKELVMSLLDYRLQGNGDVEKVIRACKVACWCIQDDEKDRPSMG</sequence>
<evidence type="ECO:0000256" key="8">
    <source>
        <dbReference type="ARBA" id="ARBA00022989"/>
    </source>
</evidence>
<dbReference type="STRING" id="542762.A0A4S4EWL6"/>
<dbReference type="GO" id="GO:0004672">
    <property type="term" value="F:protein kinase activity"/>
    <property type="evidence" value="ECO:0007669"/>
    <property type="project" value="InterPro"/>
</dbReference>
<dbReference type="FunFam" id="3.30.200.20:FF:000178">
    <property type="entry name" value="serine/threonine-protein kinase PBS1-like"/>
    <property type="match status" value="1"/>
</dbReference>
<evidence type="ECO:0000259" key="15">
    <source>
        <dbReference type="PROSITE" id="PS50011"/>
    </source>
</evidence>
<gene>
    <name evidence="17" type="ORF">TEA_003860</name>
</gene>
<organism evidence="17 18">
    <name type="scientific">Camellia sinensis var. sinensis</name>
    <name type="common">China tea</name>
    <dbReference type="NCBI Taxonomy" id="542762"/>
    <lineage>
        <taxon>Eukaryota</taxon>
        <taxon>Viridiplantae</taxon>
        <taxon>Streptophyta</taxon>
        <taxon>Embryophyta</taxon>
        <taxon>Tracheophyta</taxon>
        <taxon>Spermatophyta</taxon>
        <taxon>Magnoliopsida</taxon>
        <taxon>eudicotyledons</taxon>
        <taxon>Gunneridae</taxon>
        <taxon>Pentapetalae</taxon>
        <taxon>asterids</taxon>
        <taxon>Ericales</taxon>
        <taxon>Theaceae</taxon>
        <taxon>Camellia</taxon>
    </lineage>
</organism>
<dbReference type="PROSITE" id="PS50011">
    <property type="entry name" value="PROTEIN_KINASE_DOM"/>
    <property type="match status" value="1"/>
</dbReference>
<evidence type="ECO:0000256" key="4">
    <source>
        <dbReference type="ARBA" id="ARBA00022729"/>
    </source>
</evidence>
<dbReference type="Gene3D" id="1.10.510.10">
    <property type="entry name" value="Transferase(Phosphotransferase) domain 1"/>
    <property type="match status" value="1"/>
</dbReference>
<evidence type="ECO:0000256" key="10">
    <source>
        <dbReference type="ARBA" id="ARBA00023157"/>
    </source>
</evidence>
<keyword evidence="8 14" id="KW-1133">Transmembrane helix</keyword>
<dbReference type="Pfam" id="PF00069">
    <property type="entry name" value="Pkinase"/>
    <property type="match status" value="1"/>
</dbReference>
<dbReference type="AlphaFoldDB" id="A0A4S4EWL6"/>
<keyword evidence="7 11" id="KW-0067">ATP-binding</keyword>
<reference evidence="17 18" key="1">
    <citation type="journal article" date="2018" name="Proc. Natl. Acad. Sci. U.S.A.">
        <title>Draft genome sequence of Camellia sinensis var. sinensis provides insights into the evolution of the tea genome and tea quality.</title>
        <authorList>
            <person name="Wei C."/>
            <person name="Yang H."/>
            <person name="Wang S."/>
            <person name="Zhao J."/>
            <person name="Liu C."/>
            <person name="Gao L."/>
            <person name="Xia E."/>
            <person name="Lu Y."/>
            <person name="Tai Y."/>
            <person name="She G."/>
            <person name="Sun J."/>
            <person name="Cao H."/>
            <person name="Tong W."/>
            <person name="Gao Q."/>
            <person name="Li Y."/>
            <person name="Deng W."/>
            <person name="Jiang X."/>
            <person name="Wang W."/>
            <person name="Chen Q."/>
            <person name="Zhang S."/>
            <person name="Li H."/>
            <person name="Wu J."/>
            <person name="Wang P."/>
            <person name="Li P."/>
            <person name="Shi C."/>
            <person name="Zheng F."/>
            <person name="Jian J."/>
            <person name="Huang B."/>
            <person name="Shan D."/>
            <person name="Shi M."/>
            <person name="Fang C."/>
            <person name="Yue Y."/>
            <person name="Li F."/>
            <person name="Li D."/>
            <person name="Wei S."/>
            <person name="Han B."/>
            <person name="Jiang C."/>
            <person name="Yin Y."/>
            <person name="Xia T."/>
            <person name="Zhang Z."/>
            <person name="Bennetzen J.L."/>
            <person name="Zhao S."/>
            <person name="Wan X."/>
        </authorList>
    </citation>
    <scope>NUCLEOTIDE SEQUENCE [LARGE SCALE GENOMIC DNA]</scope>
    <source>
        <strain evidence="18">cv. Shuchazao</strain>
        <tissue evidence="17">Leaf</tissue>
    </source>
</reference>
<dbReference type="CDD" id="cd14066">
    <property type="entry name" value="STKc_IRAK"/>
    <property type="match status" value="1"/>
</dbReference>
<keyword evidence="9 14" id="KW-0472">Membrane</keyword>
<dbReference type="SUPFAM" id="SSF56112">
    <property type="entry name" value="Protein kinase-like (PK-like)"/>
    <property type="match status" value="1"/>
</dbReference>
<dbReference type="GO" id="GO:0016020">
    <property type="term" value="C:membrane"/>
    <property type="evidence" value="ECO:0007669"/>
    <property type="project" value="UniProtKB-SubCell"/>
</dbReference>
<dbReference type="PANTHER" id="PTHR47974:SF19">
    <property type="entry name" value="RECEPTOR-LIKE SERINE_THREONINE-PROTEIN KINASE"/>
    <property type="match status" value="1"/>
</dbReference>
<evidence type="ECO:0000259" key="16">
    <source>
        <dbReference type="PROSITE" id="PS50948"/>
    </source>
</evidence>
<name>A0A4S4EWL6_CAMSN</name>
<evidence type="ECO:0000256" key="7">
    <source>
        <dbReference type="ARBA" id="ARBA00022840"/>
    </source>
</evidence>
<evidence type="ECO:0000256" key="9">
    <source>
        <dbReference type="ARBA" id="ARBA00023136"/>
    </source>
</evidence>
<dbReference type="FunFam" id="1.10.510.10:FF:000384">
    <property type="entry name" value="G-type lectin S-receptor-like serine/threonine-protein kinase"/>
    <property type="match status" value="1"/>
</dbReference>
<keyword evidence="6" id="KW-0418">Kinase</keyword>
<dbReference type="InterPro" id="IPR017441">
    <property type="entry name" value="Protein_kinase_ATP_BS"/>
</dbReference>
<evidence type="ECO:0000256" key="11">
    <source>
        <dbReference type="PROSITE-ProRule" id="PRU10141"/>
    </source>
</evidence>
<evidence type="ECO:0000256" key="5">
    <source>
        <dbReference type="ARBA" id="ARBA00022741"/>
    </source>
</evidence>